<dbReference type="EMBL" id="CM010717">
    <property type="protein sequence ID" value="RZC54423.1"/>
    <property type="molecule type" value="Genomic_DNA"/>
</dbReference>
<dbReference type="Proteomes" id="UP000316621">
    <property type="component" value="Chromosome 3"/>
</dbReference>
<dbReference type="AlphaFoldDB" id="A0A4Y7IZV4"/>
<accession>A0A4Y7IZV4</accession>
<feature type="chain" id="PRO_5021271467" evidence="1">
    <location>
        <begin position="31"/>
        <end position="61"/>
    </location>
</feature>
<organism evidence="2 3">
    <name type="scientific">Papaver somniferum</name>
    <name type="common">Opium poppy</name>
    <dbReference type="NCBI Taxonomy" id="3469"/>
    <lineage>
        <taxon>Eukaryota</taxon>
        <taxon>Viridiplantae</taxon>
        <taxon>Streptophyta</taxon>
        <taxon>Embryophyta</taxon>
        <taxon>Tracheophyta</taxon>
        <taxon>Spermatophyta</taxon>
        <taxon>Magnoliopsida</taxon>
        <taxon>Ranunculales</taxon>
        <taxon>Papaveraceae</taxon>
        <taxon>Papaveroideae</taxon>
        <taxon>Papaver</taxon>
    </lineage>
</organism>
<sequence length="61" mass="6723">MASRKVAFIVFVMFFIVCSDINNVVMVTNADPFGLCSHDANIGECRIADGKQLCHCKSFHA</sequence>
<reference evidence="2 3" key="1">
    <citation type="journal article" date="2018" name="Science">
        <title>The opium poppy genome and morphinan production.</title>
        <authorList>
            <person name="Guo L."/>
            <person name="Winzer T."/>
            <person name="Yang X."/>
            <person name="Li Y."/>
            <person name="Ning Z."/>
            <person name="He Z."/>
            <person name="Teodor R."/>
            <person name="Lu Y."/>
            <person name="Bowser T.A."/>
            <person name="Graham I.A."/>
            <person name="Ye K."/>
        </authorList>
    </citation>
    <scope>NUCLEOTIDE SEQUENCE [LARGE SCALE GENOMIC DNA]</scope>
    <source>
        <strain evidence="3">cv. HN1</strain>
        <tissue evidence="2">Leaves</tissue>
    </source>
</reference>
<proteinExistence type="predicted"/>
<keyword evidence="1" id="KW-0732">Signal</keyword>
<gene>
    <name evidence="2" type="ORF">C5167_013300</name>
</gene>
<feature type="signal peptide" evidence="1">
    <location>
        <begin position="1"/>
        <end position="30"/>
    </location>
</feature>
<evidence type="ECO:0000313" key="3">
    <source>
        <dbReference type="Proteomes" id="UP000316621"/>
    </source>
</evidence>
<evidence type="ECO:0000256" key="1">
    <source>
        <dbReference type="SAM" id="SignalP"/>
    </source>
</evidence>
<dbReference type="Gramene" id="RZC54423">
    <property type="protein sequence ID" value="RZC54423"/>
    <property type="gene ID" value="C5167_013300"/>
</dbReference>
<keyword evidence="3" id="KW-1185">Reference proteome</keyword>
<name>A0A4Y7IZV4_PAPSO</name>
<protein>
    <submittedName>
        <fullName evidence="2">Uncharacterized protein</fullName>
    </submittedName>
</protein>
<evidence type="ECO:0000313" key="2">
    <source>
        <dbReference type="EMBL" id="RZC54423.1"/>
    </source>
</evidence>